<dbReference type="HOGENOM" id="CLU_2635987_0_0_10"/>
<protein>
    <submittedName>
        <fullName evidence="1">Uncharacterized protein</fullName>
    </submittedName>
</protein>
<dbReference type="Proteomes" id="UP000000933">
    <property type="component" value="Chromosome"/>
</dbReference>
<name>D5H9A1_SALRM</name>
<dbReference type="EMBL" id="FP565814">
    <property type="protein sequence ID" value="CBH24606.1"/>
    <property type="molecule type" value="Genomic_DNA"/>
</dbReference>
<evidence type="ECO:0000313" key="2">
    <source>
        <dbReference type="Proteomes" id="UP000000933"/>
    </source>
</evidence>
<proteinExistence type="predicted"/>
<gene>
    <name evidence="1" type="ordered locus">SRM_01685</name>
</gene>
<sequence>MTRDHGPVARLPVSICRLVGLLESFAKDAAVRAVLLCTQRGAQADKQVQEFDTRSDKSVEGRQSAVTIIVRAHRTAT</sequence>
<reference evidence="2" key="2">
    <citation type="submission" date="2010-04" db="EMBL/GenBank/DDBJ databases">
        <title>Genome sequence of Salinibacter ruber M8.</title>
        <authorList>
            <consortium name="Genoscope"/>
        </authorList>
    </citation>
    <scope>NUCLEOTIDE SEQUENCE [LARGE SCALE GENOMIC DNA]</scope>
    <source>
        <strain evidence="2">M8</strain>
    </source>
</reference>
<dbReference type="KEGG" id="srm:SRM_01685"/>
<dbReference type="AlphaFoldDB" id="D5H9A1"/>
<reference evidence="1 2" key="1">
    <citation type="journal article" date="2010" name="ISME J.">
        <title>Fine-scale evolution: genomic, phenotypic and ecological differentiation in two coexisting Salinibacter ruber strains.</title>
        <authorList>
            <person name="Pena A."/>
            <person name="Teeling H."/>
            <person name="Huerta-Cepas J."/>
            <person name="Santos F."/>
            <person name="Yarza P."/>
            <person name="Brito-Echeverria J."/>
            <person name="Lucio M."/>
            <person name="Schmitt-Kopplin P."/>
            <person name="Meseguer I."/>
            <person name="Schenowitz C."/>
            <person name="Dossat C."/>
            <person name="Barbe V."/>
            <person name="Dopazo J."/>
            <person name="Rossello-Mora R."/>
            <person name="Schuler M."/>
            <person name="Glockner F.O."/>
            <person name="Amann R."/>
            <person name="Gabaldon T."/>
            <person name="Anton J."/>
        </authorList>
    </citation>
    <scope>NUCLEOTIDE SEQUENCE [LARGE SCALE GENOMIC DNA]</scope>
    <source>
        <strain evidence="1 2">M8</strain>
    </source>
</reference>
<accession>D5H9A1</accession>
<evidence type="ECO:0000313" key="1">
    <source>
        <dbReference type="EMBL" id="CBH24606.1"/>
    </source>
</evidence>
<organism evidence="1 2">
    <name type="scientific">Salinibacter ruber (strain M8)</name>
    <dbReference type="NCBI Taxonomy" id="761659"/>
    <lineage>
        <taxon>Bacteria</taxon>
        <taxon>Pseudomonadati</taxon>
        <taxon>Rhodothermota</taxon>
        <taxon>Rhodothermia</taxon>
        <taxon>Rhodothermales</taxon>
        <taxon>Salinibacteraceae</taxon>
        <taxon>Salinibacter</taxon>
    </lineage>
</organism>